<reference evidence="2" key="1">
    <citation type="journal article" date="2011" name="Proc. Natl. Acad. Sci. U.S.A.">
        <title>The genome of the fire ant Solenopsis invicta.</title>
        <authorList>
            <person name="Wurm Y."/>
            <person name="Wang J."/>
            <person name="Riba-Grognuz O."/>
            <person name="Corona M."/>
            <person name="Nygaard S."/>
            <person name="Hunt B.G."/>
            <person name="Ingram K.K."/>
            <person name="Falquet L."/>
            <person name="Nipitwattanaphon M."/>
            <person name="Gotzek D."/>
            <person name="Dijkstra M.B."/>
            <person name="Oettler J."/>
            <person name="Comtesse F."/>
            <person name="Shih C.J."/>
            <person name="Wu W.J."/>
            <person name="Yang C.C."/>
            <person name="Thomas J."/>
            <person name="Beaudoing E."/>
            <person name="Pradervand S."/>
            <person name="Flegel V."/>
            <person name="Cook E.D."/>
            <person name="Fabbretti R."/>
            <person name="Stockinger H."/>
            <person name="Long L."/>
            <person name="Farmerie W.G."/>
            <person name="Oakey J."/>
            <person name="Boomsma J.J."/>
            <person name="Pamilo P."/>
            <person name="Yi S.V."/>
            <person name="Heinze J."/>
            <person name="Goodisman M.A."/>
            <person name="Farinelli L."/>
            <person name="Harshman K."/>
            <person name="Hulo N."/>
            <person name="Cerutti L."/>
            <person name="Xenarios I."/>
            <person name="Shoemaker D."/>
            <person name="Keller L."/>
        </authorList>
    </citation>
    <scope>NUCLEOTIDE SEQUENCE [LARGE SCALE GENOMIC DNA]</scope>
</reference>
<gene>
    <name evidence="2" type="ORF">SINV_11067</name>
</gene>
<protein>
    <recommendedName>
        <fullName evidence="1">Endonuclease/exonuclease/phosphatase domain-containing protein</fullName>
    </recommendedName>
</protein>
<accession>E9J1F0</accession>
<dbReference type="Pfam" id="PF14529">
    <property type="entry name" value="Exo_endo_phos_2"/>
    <property type="match status" value="1"/>
</dbReference>
<feature type="domain" description="Endonuclease/exonuclease/phosphatase" evidence="1">
    <location>
        <begin position="21"/>
        <end position="75"/>
    </location>
</feature>
<dbReference type="EMBL" id="GL767640">
    <property type="protein sequence ID" value="EFZ13359.1"/>
    <property type="molecule type" value="Genomic_DNA"/>
</dbReference>
<dbReference type="InterPro" id="IPR005135">
    <property type="entry name" value="Endo/exonuclease/phosphatase"/>
</dbReference>
<feature type="non-terminal residue" evidence="2">
    <location>
        <position position="86"/>
    </location>
</feature>
<evidence type="ECO:0000259" key="1">
    <source>
        <dbReference type="Pfam" id="PF14529"/>
    </source>
</evidence>
<dbReference type="GO" id="GO:0003824">
    <property type="term" value="F:catalytic activity"/>
    <property type="evidence" value="ECO:0007669"/>
    <property type="project" value="InterPro"/>
</dbReference>
<dbReference type="Gene3D" id="3.60.10.10">
    <property type="entry name" value="Endonuclease/exonuclease/phosphatase"/>
    <property type="match status" value="1"/>
</dbReference>
<dbReference type="InterPro" id="IPR036691">
    <property type="entry name" value="Endo/exonu/phosph_ase_sf"/>
</dbReference>
<evidence type="ECO:0000313" key="2">
    <source>
        <dbReference type="EMBL" id="EFZ13359.1"/>
    </source>
</evidence>
<proteinExistence type="predicted"/>
<dbReference type="SUPFAM" id="SSF56219">
    <property type="entry name" value="DNase I-like"/>
    <property type="match status" value="1"/>
</dbReference>
<organism>
    <name type="scientific">Solenopsis invicta</name>
    <name type="common">Red imported fire ant</name>
    <name type="synonym">Solenopsis wagneri</name>
    <dbReference type="NCBI Taxonomy" id="13686"/>
    <lineage>
        <taxon>Eukaryota</taxon>
        <taxon>Metazoa</taxon>
        <taxon>Ecdysozoa</taxon>
        <taxon>Arthropoda</taxon>
        <taxon>Hexapoda</taxon>
        <taxon>Insecta</taxon>
        <taxon>Pterygota</taxon>
        <taxon>Neoptera</taxon>
        <taxon>Endopterygota</taxon>
        <taxon>Hymenoptera</taxon>
        <taxon>Apocrita</taxon>
        <taxon>Aculeata</taxon>
        <taxon>Formicoidea</taxon>
        <taxon>Formicidae</taxon>
        <taxon>Myrmicinae</taxon>
        <taxon>Solenopsis</taxon>
    </lineage>
</organism>
<dbReference type="AlphaFoldDB" id="E9J1F0"/>
<dbReference type="HOGENOM" id="CLU_2504352_0_0_1"/>
<name>E9J1F0_SOLIN</name>
<sequence>MFIGTPLRGPSQRTPAAVWADIFRLQHSYPYVLVLGDINAHHSFWHCNFEDSVSKILASVLENENFVVLNENSSTFLITLMQDRSR</sequence>